<feature type="domain" description="Adaptive response protein AidB N-terminal" evidence="8">
    <location>
        <begin position="28"/>
        <end position="192"/>
    </location>
</feature>
<dbReference type="Gene3D" id="6.10.250.600">
    <property type="match status" value="1"/>
</dbReference>
<evidence type="ECO:0000256" key="5">
    <source>
        <dbReference type="RuleBase" id="RU362125"/>
    </source>
</evidence>
<dbReference type="OrthoDB" id="10251155at2759"/>
<dbReference type="OMA" id="IEMVAMT"/>
<dbReference type="SUPFAM" id="SSF56645">
    <property type="entry name" value="Acyl-CoA dehydrogenase NM domain-like"/>
    <property type="match status" value="1"/>
</dbReference>
<organism evidence="9 10">
    <name type="scientific">Capsaspora owczarzaki (strain ATCC 30864)</name>
    <dbReference type="NCBI Taxonomy" id="595528"/>
    <lineage>
        <taxon>Eukaryota</taxon>
        <taxon>Filasterea</taxon>
        <taxon>Capsaspora</taxon>
    </lineage>
</organism>
<dbReference type="EMBL" id="KE346364">
    <property type="protein sequence ID" value="KJE92839.1"/>
    <property type="molecule type" value="Genomic_DNA"/>
</dbReference>
<keyword evidence="3 5" id="KW-0285">Flavoprotein</keyword>
<dbReference type="InterPro" id="IPR036250">
    <property type="entry name" value="AcylCo_DH-like_C"/>
</dbReference>
<evidence type="ECO:0000259" key="7">
    <source>
        <dbReference type="Pfam" id="PF02770"/>
    </source>
</evidence>
<protein>
    <submittedName>
        <fullName evidence="9">Acyl-CoA dehydrogenase</fullName>
    </submittedName>
</protein>
<proteinExistence type="inferred from homology"/>
<comment type="similarity">
    <text evidence="2 5">Belongs to the acyl-CoA dehydrogenase family.</text>
</comment>
<dbReference type="Pfam" id="PF18158">
    <property type="entry name" value="AidB_N"/>
    <property type="match status" value="1"/>
</dbReference>
<dbReference type="STRING" id="595528.A0A0D2X2M9"/>
<dbReference type="InParanoid" id="A0A0D2X2M9"/>
<dbReference type="InterPro" id="IPR009100">
    <property type="entry name" value="AcylCoA_DH/oxidase_NM_dom_sf"/>
</dbReference>
<evidence type="ECO:0000259" key="6">
    <source>
        <dbReference type="Pfam" id="PF00441"/>
    </source>
</evidence>
<dbReference type="InterPro" id="IPR006089">
    <property type="entry name" value="Acyl-CoA_DH_CS"/>
</dbReference>
<keyword evidence="4 5" id="KW-0274">FAD</keyword>
<name>A0A0D2X2M9_CAPO3</name>
<sequence>MELLCSARTNLPVVPLRSMSAATHVVTNQPPPLADYNVFSQDRALVETVKRHGAGWEAAGLERFGAVIGSKRVIDLGHTANRFPPILKTHDRYGNRIDEVEFHPSYHELMSIGIGAGVASFAWNAIAAAPAGTKSVRGAHVARAAYLYLMSQAEYGVCCPMSMTYAGVPVIRKLPKLAELWEPLLLSREYDSRFQAAAIASASASAAAAGSSNQGKRGATIGMAMTEKQGGSDVRANTTIARPVNPSQTGPGSEYLLWGHKWFCSAPMSDGFLTLAYIPRETDPATATSAAASSAAGKSAAAGAMSCFFVPRFRPDGTKNNLTVMRLKDKLGNKANASSEIEYHNTWAVLVSEPGRGVPTIIEMVNHTRLDCSIGGAAIMRIGLAHALHHVTYRSAFGNRLLDQPLMKSVLADLAIEAEAATAMAFRIAESFDMGSGSKQESLFARIATPITKYWICKRTPNHVYEAMECHGGNGYTEDFVLARAYREAPLNAIWEGSGNVIALDVLRAMQTAPEAIQAFLQEIKTDTSGKNADLDQAVQDLEAQIANQQKLSRDGNAQQAMEANGRNLVDLMALTLQGSLLVRHAPQEVADVFCRNRLRHRYAGNYGAIDIRAAEAEAIIERHRPRVHLA</sequence>
<dbReference type="Gene3D" id="1.20.140.10">
    <property type="entry name" value="Butyryl-CoA Dehydrogenase, subunit A, domain 3"/>
    <property type="match status" value="1"/>
</dbReference>
<dbReference type="InterPro" id="IPR009075">
    <property type="entry name" value="AcylCo_DH/oxidase_C"/>
</dbReference>
<dbReference type="Proteomes" id="UP000008743">
    <property type="component" value="Unassembled WGS sequence"/>
</dbReference>
<keyword evidence="5" id="KW-0560">Oxidoreductase</keyword>
<dbReference type="InterPro" id="IPR052904">
    <property type="entry name" value="Acyl-CoA_dehydrogenase-like"/>
</dbReference>
<dbReference type="eggNOG" id="KOG0137">
    <property type="taxonomic scope" value="Eukaryota"/>
</dbReference>
<comment type="cofactor">
    <cofactor evidence="1 5">
        <name>FAD</name>
        <dbReference type="ChEBI" id="CHEBI:57692"/>
    </cofactor>
</comment>
<reference evidence="10" key="1">
    <citation type="submission" date="2011-02" db="EMBL/GenBank/DDBJ databases">
        <title>The Genome Sequence of Capsaspora owczarzaki ATCC 30864.</title>
        <authorList>
            <person name="Russ C."/>
            <person name="Cuomo C."/>
            <person name="Burger G."/>
            <person name="Gray M.W."/>
            <person name="Holland P.W.H."/>
            <person name="King N."/>
            <person name="Lang F.B.F."/>
            <person name="Roger A.J."/>
            <person name="Ruiz-Trillo I."/>
            <person name="Young S.K."/>
            <person name="Zeng Q."/>
            <person name="Gargeya S."/>
            <person name="Alvarado L."/>
            <person name="Berlin A."/>
            <person name="Chapman S.B."/>
            <person name="Chen Z."/>
            <person name="Freedman E."/>
            <person name="Gellesch M."/>
            <person name="Goldberg J."/>
            <person name="Griggs A."/>
            <person name="Gujja S."/>
            <person name="Heilman E."/>
            <person name="Heiman D."/>
            <person name="Howarth C."/>
            <person name="Mehta T."/>
            <person name="Neiman D."/>
            <person name="Pearson M."/>
            <person name="Roberts A."/>
            <person name="Saif S."/>
            <person name="Shea T."/>
            <person name="Shenoy N."/>
            <person name="Sisk P."/>
            <person name="Stolte C."/>
            <person name="Sykes S."/>
            <person name="White J."/>
            <person name="Yandava C."/>
            <person name="Haas B."/>
            <person name="Nusbaum C."/>
            <person name="Birren B."/>
        </authorList>
    </citation>
    <scope>NUCLEOTIDE SEQUENCE</scope>
    <source>
        <strain evidence="10">ATCC 30864</strain>
    </source>
</reference>
<dbReference type="PhylomeDB" id="A0A0D2X2M9"/>
<feature type="domain" description="Acyl-CoA dehydrogenase/oxidase C-terminal" evidence="6">
    <location>
        <begin position="355"/>
        <end position="510"/>
    </location>
</feature>
<dbReference type="GO" id="GO:0003995">
    <property type="term" value="F:acyl-CoA dehydrogenase activity"/>
    <property type="evidence" value="ECO:0007669"/>
    <property type="project" value="InterPro"/>
</dbReference>
<gene>
    <name evidence="9" type="ORF">CAOG_003736</name>
</gene>
<dbReference type="PANTHER" id="PTHR42707">
    <property type="entry name" value="ACYL-COA DEHYDROGENASE"/>
    <property type="match status" value="1"/>
</dbReference>
<evidence type="ECO:0000259" key="8">
    <source>
        <dbReference type="Pfam" id="PF18158"/>
    </source>
</evidence>
<dbReference type="AlphaFoldDB" id="A0A0D2X2M9"/>
<evidence type="ECO:0000256" key="3">
    <source>
        <dbReference type="ARBA" id="ARBA00022630"/>
    </source>
</evidence>
<dbReference type="Pfam" id="PF02770">
    <property type="entry name" value="Acyl-CoA_dh_M"/>
    <property type="match status" value="1"/>
</dbReference>
<dbReference type="Gene3D" id="2.40.110.20">
    <property type="match status" value="1"/>
</dbReference>
<dbReference type="InterPro" id="IPR041504">
    <property type="entry name" value="AidB_N"/>
</dbReference>
<feature type="domain" description="Acyl-CoA oxidase/dehydrogenase middle" evidence="7">
    <location>
        <begin position="222"/>
        <end position="345"/>
    </location>
</feature>
<dbReference type="PANTHER" id="PTHR42707:SF3">
    <property type="entry name" value="ACYL-COA DEHYDROGENASE AIDB-RELATED"/>
    <property type="match status" value="1"/>
</dbReference>
<evidence type="ECO:0000256" key="4">
    <source>
        <dbReference type="ARBA" id="ARBA00022827"/>
    </source>
</evidence>
<accession>A0A0D2X2M9</accession>
<keyword evidence="10" id="KW-1185">Reference proteome</keyword>
<dbReference type="SUPFAM" id="SSF47203">
    <property type="entry name" value="Acyl-CoA dehydrogenase C-terminal domain-like"/>
    <property type="match status" value="1"/>
</dbReference>
<evidence type="ECO:0000313" key="10">
    <source>
        <dbReference type="Proteomes" id="UP000008743"/>
    </source>
</evidence>
<dbReference type="Pfam" id="PF00441">
    <property type="entry name" value="Acyl-CoA_dh_1"/>
    <property type="match status" value="1"/>
</dbReference>
<evidence type="ECO:0000313" key="9">
    <source>
        <dbReference type="EMBL" id="KJE92839.1"/>
    </source>
</evidence>
<dbReference type="InterPro" id="IPR006091">
    <property type="entry name" value="Acyl-CoA_Oxase/DH_mid-dom"/>
</dbReference>
<evidence type="ECO:0000256" key="1">
    <source>
        <dbReference type="ARBA" id="ARBA00001974"/>
    </source>
</evidence>
<evidence type="ECO:0000256" key="2">
    <source>
        <dbReference type="ARBA" id="ARBA00009347"/>
    </source>
</evidence>
<dbReference type="PROSITE" id="PS00073">
    <property type="entry name" value="ACYL_COA_DH_2"/>
    <property type="match status" value="1"/>
</dbReference>